<dbReference type="InterPro" id="IPR007568">
    <property type="entry name" value="RTA1"/>
</dbReference>
<dbReference type="Proteomes" id="UP000809789">
    <property type="component" value="Unassembled WGS sequence"/>
</dbReference>
<feature type="transmembrane region" description="Helical" evidence="5">
    <location>
        <begin position="232"/>
        <end position="252"/>
    </location>
</feature>
<dbReference type="GO" id="GO:0016020">
    <property type="term" value="C:membrane"/>
    <property type="evidence" value="ECO:0007669"/>
    <property type="project" value="UniProtKB-SubCell"/>
</dbReference>
<feature type="transmembrane region" description="Helical" evidence="5">
    <location>
        <begin position="45"/>
        <end position="65"/>
    </location>
</feature>
<dbReference type="OrthoDB" id="3358017at2759"/>
<feature type="transmembrane region" description="Helical" evidence="5">
    <location>
        <begin position="71"/>
        <end position="92"/>
    </location>
</feature>
<dbReference type="PANTHER" id="PTHR31465">
    <property type="entry name" value="PROTEIN RTA1-RELATED"/>
    <property type="match status" value="1"/>
</dbReference>
<keyword evidence="4 5" id="KW-0472">Membrane</keyword>
<organism evidence="6 7">
    <name type="scientific">Elsinoe batatas</name>
    <dbReference type="NCBI Taxonomy" id="2601811"/>
    <lineage>
        <taxon>Eukaryota</taxon>
        <taxon>Fungi</taxon>
        <taxon>Dikarya</taxon>
        <taxon>Ascomycota</taxon>
        <taxon>Pezizomycotina</taxon>
        <taxon>Dothideomycetes</taxon>
        <taxon>Dothideomycetidae</taxon>
        <taxon>Myriangiales</taxon>
        <taxon>Elsinoaceae</taxon>
        <taxon>Elsinoe</taxon>
    </lineage>
</organism>
<dbReference type="Pfam" id="PF04479">
    <property type="entry name" value="RTA1"/>
    <property type="match status" value="1"/>
</dbReference>
<sequence length="612" mass="66628">MASGVIVVFGSLYIYAPNKVAPVIFTVAFALSSIFHFWQCFRYKCFNLGWLHCICATLFAIGYALREHGAFFYLYNDTTLIIFILSQIFVAICPPLLELSNYHVLGRVLALFGGVMAVVELLNSLGVSQAVNASSTKRTRELGKNLTIVAVALQVAVILCFVIISGVFHHRCRRAGVRSKAVKLLVRVMYASMSLILLRTTYRLVEYATQEEVEIDELETLRALPAIQRDEWGFYVFDATLMLVNSYLWNIWMPGKFLPLPCTDTNAASSSSTADNAKNTNKSLLQVLPNTGIASTPNVGGAGMLFYYQAPNGSVIEDYYAGNALTAESIKASGPAAAQRSIVNTPNIAPKAPLAAVSYQLNGSDWRHLFYVNNGGTIMETKTTDDNWTQPERVFVNGIAPGGQCLAACFGPVDQGIGLRVIAGLSDRVMGTTSFLNQTGINGWIRGLVYSNSTNTAGCACTVDDKGKAPRLHVYTRNDTNAGNQLHHMKQFPVGDWIQINEAAIREAPNMAMDKQSSLAVTSSGNGTTNWVFYQGTDGRMKQFITNSQSMAGSSAFSSWDTKLVSGSKLGATWLDSSPEGPTVLYQTDTAQVRTSVVNWNAVALANDTLRS</sequence>
<evidence type="ECO:0008006" key="8">
    <source>
        <dbReference type="Google" id="ProtNLM"/>
    </source>
</evidence>
<evidence type="ECO:0000256" key="2">
    <source>
        <dbReference type="ARBA" id="ARBA00022692"/>
    </source>
</evidence>
<dbReference type="PANTHER" id="PTHR31465:SF34">
    <property type="entry name" value="DOMAIN PROTEIN, PUTATIVE (AFU_ORTHOLOGUE AFUA_3G00480)-RELATED"/>
    <property type="match status" value="1"/>
</dbReference>
<dbReference type="Gene3D" id="2.120.10.70">
    <property type="entry name" value="Fucose-specific lectin"/>
    <property type="match status" value="1"/>
</dbReference>
<dbReference type="AlphaFoldDB" id="A0A8K0PBH0"/>
<proteinExistence type="predicted"/>
<feature type="transmembrane region" description="Helical" evidence="5">
    <location>
        <begin position="146"/>
        <end position="169"/>
    </location>
</feature>
<feature type="transmembrane region" description="Helical" evidence="5">
    <location>
        <begin position="20"/>
        <end position="38"/>
    </location>
</feature>
<dbReference type="EMBL" id="JAESVG020000007">
    <property type="protein sequence ID" value="KAG8625770.1"/>
    <property type="molecule type" value="Genomic_DNA"/>
</dbReference>
<keyword evidence="3 5" id="KW-1133">Transmembrane helix</keyword>
<name>A0A8K0PBH0_9PEZI</name>
<evidence type="ECO:0000313" key="6">
    <source>
        <dbReference type="EMBL" id="KAG8625770.1"/>
    </source>
</evidence>
<evidence type="ECO:0000256" key="3">
    <source>
        <dbReference type="ARBA" id="ARBA00022989"/>
    </source>
</evidence>
<evidence type="ECO:0000256" key="1">
    <source>
        <dbReference type="ARBA" id="ARBA00004141"/>
    </source>
</evidence>
<evidence type="ECO:0000313" key="7">
    <source>
        <dbReference type="Proteomes" id="UP000809789"/>
    </source>
</evidence>
<evidence type="ECO:0000256" key="5">
    <source>
        <dbReference type="SAM" id="Phobius"/>
    </source>
</evidence>
<comment type="caution">
    <text evidence="6">The sequence shown here is derived from an EMBL/GenBank/DDBJ whole genome shotgun (WGS) entry which is preliminary data.</text>
</comment>
<comment type="subcellular location">
    <subcellularLocation>
        <location evidence="1">Membrane</location>
        <topology evidence="1">Multi-pass membrane protein</topology>
    </subcellularLocation>
</comment>
<gene>
    <name evidence="6" type="ORF">KVT40_006171</name>
</gene>
<feature type="transmembrane region" description="Helical" evidence="5">
    <location>
        <begin position="104"/>
        <end position="126"/>
    </location>
</feature>
<protein>
    <recommendedName>
        <fullName evidence="8">Fucose-specific lectin</fullName>
    </recommendedName>
</protein>
<dbReference type="SUPFAM" id="SSF89372">
    <property type="entry name" value="Fucose-specific lectin"/>
    <property type="match status" value="1"/>
</dbReference>
<accession>A0A8K0PBH0</accession>
<evidence type="ECO:0000256" key="4">
    <source>
        <dbReference type="ARBA" id="ARBA00023136"/>
    </source>
</evidence>
<keyword evidence="7" id="KW-1185">Reference proteome</keyword>
<keyword evidence="2 5" id="KW-0812">Transmembrane</keyword>
<reference evidence="6" key="1">
    <citation type="submission" date="2021-07" db="EMBL/GenBank/DDBJ databases">
        <title>Elsinoe batatas strain:CRI-CJ2 Genome sequencing and assembly.</title>
        <authorList>
            <person name="Huang L."/>
        </authorList>
    </citation>
    <scope>NUCLEOTIDE SEQUENCE</scope>
    <source>
        <strain evidence="6">CRI-CJ2</strain>
    </source>
</reference>